<evidence type="ECO:0000313" key="3">
    <source>
        <dbReference type="Proteomes" id="UP000186817"/>
    </source>
</evidence>
<evidence type="ECO:0000256" key="1">
    <source>
        <dbReference type="SAM" id="Coils"/>
    </source>
</evidence>
<proteinExistence type="predicted"/>
<evidence type="ECO:0000313" key="2">
    <source>
        <dbReference type="EMBL" id="OLP90844.1"/>
    </source>
</evidence>
<name>A0A1Q9D6P3_SYMMI</name>
<reference evidence="2 3" key="1">
    <citation type="submission" date="2016-02" db="EMBL/GenBank/DDBJ databases">
        <title>Genome analysis of coral dinoflagellate symbionts highlights evolutionary adaptations to a symbiotic lifestyle.</title>
        <authorList>
            <person name="Aranda M."/>
            <person name="Li Y."/>
            <person name="Liew Y.J."/>
            <person name="Baumgarten S."/>
            <person name="Simakov O."/>
            <person name="Wilson M."/>
            <person name="Piel J."/>
            <person name="Ashoor H."/>
            <person name="Bougouffa S."/>
            <person name="Bajic V.B."/>
            <person name="Ryu T."/>
            <person name="Ravasi T."/>
            <person name="Bayer T."/>
            <person name="Micklem G."/>
            <person name="Kim H."/>
            <person name="Bhak J."/>
            <person name="Lajeunesse T.C."/>
            <person name="Voolstra C.R."/>
        </authorList>
    </citation>
    <scope>NUCLEOTIDE SEQUENCE [LARGE SCALE GENOMIC DNA]</scope>
    <source>
        <strain evidence="2 3">CCMP2467</strain>
    </source>
</reference>
<protein>
    <submittedName>
        <fullName evidence="2">Uncharacterized protein</fullName>
    </submittedName>
</protein>
<accession>A0A1Q9D6P3</accession>
<comment type="caution">
    <text evidence="2">The sequence shown here is derived from an EMBL/GenBank/DDBJ whole genome shotgun (WGS) entry which is preliminary data.</text>
</comment>
<feature type="coiled-coil region" evidence="1">
    <location>
        <begin position="234"/>
        <end position="261"/>
    </location>
</feature>
<gene>
    <name evidence="2" type="ORF">AK812_SmicGene27549</name>
</gene>
<dbReference type="AlphaFoldDB" id="A0A1Q9D6P3"/>
<dbReference type="EMBL" id="LSRX01000692">
    <property type="protein sequence ID" value="OLP90844.1"/>
    <property type="molecule type" value="Genomic_DNA"/>
</dbReference>
<sequence length="261" mass="26643">MLGGRRPEVDCAGVANPDAEALMERVASNGFVPAASRAAARALAAGAEGIGAIGAAGVEDPAAALGEVGKRRVGRALTCIVDDVGVPGVEVNVEGTTGAAFRGRSCKGATRHAVEGTAGGAFLGGRRSSASSSTSVGTGGGAFLGVGGTEHIPRSGIAFVATPAVDAGVWAPDGTVDPPPTPPPTIGAKLSLRSANQVRRQQAHHGTMPVRRTAAIAATSCKATAVLSWEAMTRRRHRRMLSEKAEDVERVEQEMLRQLRR</sequence>
<dbReference type="Proteomes" id="UP000186817">
    <property type="component" value="Unassembled WGS sequence"/>
</dbReference>
<keyword evidence="1" id="KW-0175">Coiled coil</keyword>
<keyword evidence="3" id="KW-1185">Reference proteome</keyword>
<organism evidence="2 3">
    <name type="scientific">Symbiodinium microadriaticum</name>
    <name type="common">Dinoflagellate</name>
    <name type="synonym">Zooxanthella microadriatica</name>
    <dbReference type="NCBI Taxonomy" id="2951"/>
    <lineage>
        <taxon>Eukaryota</taxon>
        <taxon>Sar</taxon>
        <taxon>Alveolata</taxon>
        <taxon>Dinophyceae</taxon>
        <taxon>Suessiales</taxon>
        <taxon>Symbiodiniaceae</taxon>
        <taxon>Symbiodinium</taxon>
    </lineage>
</organism>